<evidence type="ECO:0000256" key="1">
    <source>
        <dbReference type="SAM" id="Phobius"/>
    </source>
</evidence>
<keyword evidence="1" id="KW-1133">Transmembrane helix</keyword>
<dbReference type="OrthoDB" id="10054572at2759"/>
<accession>A0A7R9LAG9</accession>
<sequence length="97" mass="11301">MFLKTMNRAMRYYRFWIYSCNIALLVATLIYLIAFICVLNDDKMMLFPSIKLYEPTFLYSYCAIILQGGVLQSTGPGNKCKTRHLKRIFRPSGASER</sequence>
<feature type="transmembrane region" description="Helical" evidence="1">
    <location>
        <begin position="12"/>
        <end position="36"/>
    </location>
</feature>
<dbReference type="AlphaFoldDB" id="A0A7R9LAG9"/>
<feature type="transmembrane region" description="Helical" evidence="1">
    <location>
        <begin position="56"/>
        <end position="77"/>
    </location>
</feature>
<protein>
    <submittedName>
        <fullName evidence="2">Uncharacterized protein</fullName>
    </submittedName>
</protein>
<organism evidence="2">
    <name type="scientific">Oppiella nova</name>
    <dbReference type="NCBI Taxonomy" id="334625"/>
    <lineage>
        <taxon>Eukaryota</taxon>
        <taxon>Metazoa</taxon>
        <taxon>Ecdysozoa</taxon>
        <taxon>Arthropoda</taxon>
        <taxon>Chelicerata</taxon>
        <taxon>Arachnida</taxon>
        <taxon>Acari</taxon>
        <taxon>Acariformes</taxon>
        <taxon>Sarcoptiformes</taxon>
        <taxon>Oribatida</taxon>
        <taxon>Brachypylina</taxon>
        <taxon>Oppioidea</taxon>
        <taxon>Oppiidae</taxon>
        <taxon>Oppiella</taxon>
    </lineage>
</organism>
<gene>
    <name evidence="2" type="ORF">ONB1V03_LOCUS1196</name>
</gene>
<evidence type="ECO:0000313" key="2">
    <source>
        <dbReference type="EMBL" id="CAD7638071.1"/>
    </source>
</evidence>
<reference evidence="2" key="1">
    <citation type="submission" date="2020-11" db="EMBL/GenBank/DDBJ databases">
        <authorList>
            <person name="Tran Van P."/>
        </authorList>
    </citation>
    <scope>NUCLEOTIDE SEQUENCE</scope>
</reference>
<keyword evidence="1" id="KW-0472">Membrane</keyword>
<keyword evidence="3" id="KW-1185">Reference proteome</keyword>
<dbReference type="Proteomes" id="UP000728032">
    <property type="component" value="Unassembled WGS sequence"/>
</dbReference>
<dbReference type="EMBL" id="CAJPVJ010000171">
    <property type="protein sequence ID" value="CAG2161592.1"/>
    <property type="molecule type" value="Genomic_DNA"/>
</dbReference>
<keyword evidence="1" id="KW-0812">Transmembrane</keyword>
<proteinExistence type="predicted"/>
<evidence type="ECO:0000313" key="3">
    <source>
        <dbReference type="Proteomes" id="UP000728032"/>
    </source>
</evidence>
<dbReference type="EMBL" id="OC914996">
    <property type="protein sequence ID" value="CAD7638071.1"/>
    <property type="molecule type" value="Genomic_DNA"/>
</dbReference>
<name>A0A7R9LAG9_9ACAR</name>